<protein>
    <submittedName>
        <fullName evidence="3">Putative selenium-dependent hydroxylase accessory protein YqeC</fullName>
    </submittedName>
</protein>
<organism evidence="3 4">
    <name type="scientific">Faecalibacillus faecis</name>
    <dbReference type="NCBI Taxonomy" id="1982628"/>
    <lineage>
        <taxon>Bacteria</taxon>
        <taxon>Bacillati</taxon>
        <taxon>Bacillota</taxon>
        <taxon>Erysipelotrichia</taxon>
        <taxon>Erysipelotrichales</taxon>
        <taxon>Coprobacillaceae</taxon>
        <taxon>Faecalibacillus</taxon>
    </lineage>
</organism>
<accession>A0A2T3G0N0</accession>
<dbReference type="Gene3D" id="3.40.50.720">
    <property type="entry name" value="NAD(P)-binding Rossmann-like Domain"/>
    <property type="match status" value="1"/>
</dbReference>
<dbReference type="EMBL" id="PYLP01000004">
    <property type="protein sequence ID" value="PST41087.1"/>
    <property type="molecule type" value="Genomic_DNA"/>
</dbReference>
<feature type="domain" description="XdhC Rossmann" evidence="2">
    <location>
        <begin position="213"/>
        <end position="355"/>
    </location>
</feature>
<dbReference type="InterPro" id="IPR017587">
    <property type="entry name" value="YqeC"/>
</dbReference>
<dbReference type="GeneID" id="77470537"/>
<evidence type="ECO:0000259" key="2">
    <source>
        <dbReference type="Pfam" id="PF13478"/>
    </source>
</evidence>
<comment type="caution">
    <text evidence="3">The sequence shown here is derived from an EMBL/GenBank/DDBJ whole genome shotgun (WGS) entry which is preliminary data.</text>
</comment>
<proteinExistence type="predicted"/>
<dbReference type="RefSeq" id="WP_106987697.1">
    <property type="nucleotide sequence ID" value="NZ_PYLP01000004.1"/>
</dbReference>
<dbReference type="PANTHER" id="PTHR30388:SF6">
    <property type="entry name" value="XANTHINE DEHYDROGENASE SUBUNIT A-RELATED"/>
    <property type="match status" value="1"/>
</dbReference>
<dbReference type="InterPro" id="IPR027051">
    <property type="entry name" value="XdhC_Rossmann_dom"/>
</dbReference>
<dbReference type="Proteomes" id="UP000241201">
    <property type="component" value="Unassembled WGS sequence"/>
</dbReference>
<dbReference type="NCBIfam" id="TIGR03172">
    <property type="entry name" value="selenium cofactor biosynthesis protein YqeC"/>
    <property type="match status" value="1"/>
</dbReference>
<dbReference type="Pfam" id="PF19842">
    <property type="entry name" value="YqeC"/>
    <property type="match status" value="1"/>
</dbReference>
<evidence type="ECO:0000259" key="1">
    <source>
        <dbReference type="Pfam" id="PF02625"/>
    </source>
</evidence>
<evidence type="ECO:0000313" key="4">
    <source>
        <dbReference type="Proteomes" id="UP000241201"/>
    </source>
</evidence>
<keyword evidence="4" id="KW-1185">Reference proteome</keyword>
<dbReference type="InterPro" id="IPR003777">
    <property type="entry name" value="XdhC_CoxI"/>
</dbReference>
<dbReference type="Pfam" id="PF13478">
    <property type="entry name" value="XdhC_C"/>
    <property type="match status" value="1"/>
</dbReference>
<sequence length="461" mass="51727">MIISVIGSGGKTTKIKQLKDQYLKEGKSVLMTTSTHMKIEENTLVDPSYEEIINEIKKHGYVHAGSKAKNQKIKALDDEVLEKLKKEIDVILIEADGSHGLPLKYPRNHEPVVDKDSNEIILITSLKGLGKPVQDVVHGYQEMKVDGNQRVDSLFIQQLINIYLKKIDKYNVPIKIQVNEASSLYEKALASLLEDQKEVTLINEEWFLPQPKLVILGAGHVSQYVNKLASMLDFYTIVIDERKEFACKELFPEANEIHCVSFDKADSYFPKETNTCYVIVTRGHKDDRLCLKKTLFLQSLYVGMIGSKKKVRQTYDALLEEGYQQVELDKVHAPIGLPIKAVTPAEIAVSIMSEIIAVKNEHQYSSITNDLLEVQGDGVLCIIIDKKGSTPRTVGSMMFVNEKELVGSIGGGREEYQAILDAKNCQKVMMKHYELNNSESANLGMICGGSNDVLFLPIKQH</sequence>
<name>A0A2T3G0N0_9FIRM</name>
<evidence type="ECO:0000313" key="3">
    <source>
        <dbReference type="EMBL" id="PST41087.1"/>
    </source>
</evidence>
<dbReference type="PANTHER" id="PTHR30388">
    <property type="entry name" value="ALDEHYDE OXIDOREDUCTASE MOLYBDENUM COFACTOR ASSEMBLY PROTEIN"/>
    <property type="match status" value="1"/>
</dbReference>
<gene>
    <name evidence="3" type="primary">yqeC</name>
    <name evidence="3" type="ORF">C7U55_05445</name>
</gene>
<dbReference type="Pfam" id="PF02625">
    <property type="entry name" value="XdhC_CoxI"/>
    <property type="match status" value="1"/>
</dbReference>
<feature type="domain" description="XdhC- CoxI" evidence="1">
    <location>
        <begin position="375"/>
        <end position="425"/>
    </location>
</feature>
<dbReference type="AlphaFoldDB" id="A0A2T3G0N0"/>
<reference evidence="4" key="1">
    <citation type="submission" date="2018-03" db="EMBL/GenBank/DDBJ databases">
        <title>Lachnoclostridium SNUG30370 gen.nov., sp.nov., isolated from human faeces.</title>
        <authorList>
            <person name="Seo B."/>
            <person name="Jeon K."/>
            <person name="Ko G."/>
        </authorList>
    </citation>
    <scope>NUCLEOTIDE SEQUENCE [LARGE SCALE GENOMIC DNA]</scope>
    <source>
        <strain evidence="4">SNUG30370</strain>
    </source>
</reference>
<dbReference type="InterPro" id="IPR052698">
    <property type="entry name" value="MoCofactor_Util/Proc"/>
</dbReference>